<evidence type="ECO:0000313" key="3">
    <source>
        <dbReference type="Proteomes" id="UP001201812"/>
    </source>
</evidence>
<comment type="caution">
    <text evidence="2">The sequence shown here is derived from an EMBL/GenBank/DDBJ whole genome shotgun (WGS) entry which is preliminary data.</text>
</comment>
<feature type="region of interest" description="Disordered" evidence="1">
    <location>
        <begin position="1"/>
        <end position="57"/>
    </location>
</feature>
<dbReference type="AlphaFoldDB" id="A0AAD4QZ98"/>
<evidence type="ECO:0000256" key="1">
    <source>
        <dbReference type="SAM" id="MobiDB-lite"/>
    </source>
</evidence>
<evidence type="ECO:0000313" key="2">
    <source>
        <dbReference type="EMBL" id="KAI1699473.1"/>
    </source>
</evidence>
<dbReference type="Proteomes" id="UP001201812">
    <property type="component" value="Unassembled WGS sequence"/>
</dbReference>
<protein>
    <submittedName>
        <fullName evidence="2">Uncharacterized protein</fullName>
    </submittedName>
</protein>
<reference evidence="2" key="1">
    <citation type="submission" date="2022-01" db="EMBL/GenBank/DDBJ databases">
        <title>Genome Sequence Resource for Two Populations of Ditylenchus destructor, the Migratory Endoparasitic Phytonematode.</title>
        <authorList>
            <person name="Zhang H."/>
            <person name="Lin R."/>
            <person name="Xie B."/>
        </authorList>
    </citation>
    <scope>NUCLEOTIDE SEQUENCE</scope>
    <source>
        <strain evidence="2">BazhouSP</strain>
    </source>
</reference>
<name>A0AAD4QZ98_9BILA</name>
<keyword evidence="3" id="KW-1185">Reference proteome</keyword>
<organism evidence="2 3">
    <name type="scientific">Ditylenchus destructor</name>
    <dbReference type="NCBI Taxonomy" id="166010"/>
    <lineage>
        <taxon>Eukaryota</taxon>
        <taxon>Metazoa</taxon>
        <taxon>Ecdysozoa</taxon>
        <taxon>Nematoda</taxon>
        <taxon>Chromadorea</taxon>
        <taxon>Rhabditida</taxon>
        <taxon>Tylenchina</taxon>
        <taxon>Tylenchomorpha</taxon>
        <taxon>Sphaerularioidea</taxon>
        <taxon>Anguinidae</taxon>
        <taxon>Anguininae</taxon>
        <taxon>Ditylenchus</taxon>
    </lineage>
</organism>
<feature type="region of interest" description="Disordered" evidence="1">
    <location>
        <begin position="99"/>
        <end position="121"/>
    </location>
</feature>
<dbReference type="EMBL" id="JAKKPZ010000178">
    <property type="protein sequence ID" value="KAI1699473.1"/>
    <property type="molecule type" value="Genomic_DNA"/>
</dbReference>
<accession>A0AAD4QZ98</accession>
<feature type="compositionally biased region" description="Basic and acidic residues" evidence="1">
    <location>
        <begin position="99"/>
        <end position="110"/>
    </location>
</feature>
<sequence length="121" mass="13414">MVETETDLPNETMAQRNKEPDKNGKHSSKVSISSCGPPPQTNFGGRTRDRTPPTELSEVSNAIRLPKGLSVFFCVLCLDNHFIARCLGSAVLAMLDASDARKERREERLKNTAPRPQLYAT</sequence>
<proteinExistence type="predicted"/>
<gene>
    <name evidence="2" type="ORF">DdX_17301</name>
</gene>